<sequence>MLLARRIRGGYSCLSFHRRPPEMILDPLYFVLLAPAMLLSAWAAFATRSRFQRWSQVPNRRHVSGAQAARYILDRNGLTDVQIQPARGMLSDHYDPIHRVVRLSEDVYYGSSISSLAVAAHEVGHAIQHQQRYLPMQLRNLAVPVASLGSNLGWFLIMIGFLLSFAQMIWAGVILFTATVAFQVVTLPVELDASRRAKLELDRLAIVSPSEKPGVSKVLTAAAMTYVGAAITGILTLLYFLLRLGAFSPREE</sequence>
<proteinExistence type="predicted"/>
<evidence type="ECO:0000256" key="1">
    <source>
        <dbReference type="SAM" id="Phobius"/>
    </source>
</evidence>
<dbReference type="PANTHER" id="PTHR36434">
    <property type="entry name" value="MEMBRANE PROTEASE YUGP-RELATED"/>
    <property type="match status" value="1"/>
</dbReference>
<name>A0A0F6W733_9BACT</name>
<dbReference type="Pfam" id="PF04298">
    <property type="entry name" value="Zn_peptidase_2"/>
    <property type="match status" value="1"/>
</dbReference>
<evidence type="ECO:0000313" key="2">
    <source>
        <dbReference type="EMBL" id="AKF08952.1"/>
    </source>
</evidence>
<dbReference type="KEGG" id="samy:DB32_006101"/>
<keyword evidence="1" id="KW-0472">Membrane</keyword>
<dbReference type="EMBL" id="CP011125">
    <property type="protein sequence ID" value="AKF08952.1"/>
    <property type="molecule type" value="Genomic_DNA"/>
</dbReference>
<keyword evidence="1" id="KW-0812">Transmembrane</keyword>
<dbReference type="STRING" id="927083.DB32_006101"/>
<dbReference type="Proteomes" id="UP000034883">
    <property type="component" value="Chromosome"/>
</dbReference>
<feature type="transmembrane region" description="Helical" evidence="1">
    <location>
        <begin position="218"/>
        <end position="242"/>
    </location>
</feature>
<gene>
    <name evidence="2" type="ORF">DB32_006101</name>
</gene>
<feature type="transmembrane region" description="Helical" evidence="1">
    <location>
        <begin position="28"/>
        <end position="46"/>
    </location>
</feature>
<reference evidence="2 3" key="1">
    <citation type="submission" date="2015-03" db="EMBL/GenBank/DDBJ databases">
        <title>Genome assembly of Sandaracinus amylolyticus DSM 53668.</title>
        <authorList>
            <person name="Sharma G."/>
            <person name="Subramanian S."/>
        </authorList>
    </citation>
    <scope>NUCLEOTIDE SEQUENCE [LARGE SCALE GENOMIC DNA]</scope>
    <source>
        <strain evidence="2 3">DSM 53668</strain>
    </source>
</reference>
<feature type="transmembrane region" description="Helical" evidence="1">
    <location>
        <begin position="141"/>
        <end position="163"/>
    </location>
</feature>
<organism evidence="2 3">
    <name type="scientific">Sandaracinus amylolyticus</name>
    <dbReference type="NCBI Taxonomy" id="927083"/>
    <lineage>
        <taxon>Bacteria</taxon>
        <taxon>Pseudomonadati</taxon>
        <taxon>Myxococcota</taxon>
        <taxon>Polyangia</taxon>
        <taxon>Polyangiales</taxon>
        <taxon>Sandaracinaceae</taxon>
        <taxon>Sandaracinus</taxon>
    </lineage>
</organism>
<protein>
    <submittedName>
        <fullName evidence="2">Putative metal-dependent peptidase</fullName>
    </submittedName>
</protein>
<evidence type="ECO:0000313" key="3">
    <source>
        <dbReference type="Proteomes" id="UP000034883"/>
    </source>
</evidence>
<accession>A0A0F6W733</accession>
<keyword evidence="1" id="KW-1133">Transmembrane helix</keyword>
<dbReference type="PANTHER" id="PTHR36434:SF1">
    <property type="entry name" value="MEMBRANE PROTEASE YUGP-RELATED"/>
    <property type="match status" value="1"/>
</dbReference>
<feature type="transmembrane region" description="Helical" evidence="1">
    <location>
        <begin position="169"/>
        <end position="189"/>
    </location>
</feature>
<dbReference type="InterPro" id="IPR007395">
    <property type="entry name" value="Zn_peptidase_2"/>
</dbReference>
<keyword evidence="3" id="KW-1185">Reference proteome</keyword>
<dbReference type="AlphaFoldDB" id="A0A0F6W733"/>